<proteinExistence type="predicted"/>
<evidence type="ECO:0000259" key="8">
    <source>
        <dbReference type="Pfam" id="PF02470"/>
    </source>
</evidence>
<keyword evidence="10" id="KW-1185">Reference proteome</keyword>
<dbReference type="InterPro" id="IPR051800">
    <property type="entry name" value="PqiA-PqiB_transport"/>
</dbReference>
<keyword evidence="2" id="KW-1003">Cell membrane</keyword>
<comment type="caution">
    <text evidence="9">The sequence shown here is derived from an EMBL/GenBank/DDBJ whole genome shotgun (WGS) entry which is preliminary data.</text>
</comment>
<accession>A0A132BZM0</accession>
<dbReference type="EMBL" id="LPUY01000054">
    <property type="protein sequence ID" value="KUP93277.1"/>
    <property type="molecule type" value="Genomic_DNA"/>
</dbReference>
<evidence type="ECO:0000256" key="2">
    <source>
        <dbReference type="ARBA" id="ARBA00022475"/>
    </source>
</evidence>
<dbReference type="Proteomes" id="UP000068382">
    <property type="component" value="Unassembled WGS sequence"/>
</dbReference>
<evidence type="ECO:0000256" key="3">
    <source>
        <dbReference type="ARBA" id="ARBA00022519"/>
    </source>
</evidence>
<evidence type="ECO:0000256" key="6">
    <source>
        <dbReference type="ARBA" id="ARBA00023136"/>
    </source>
</evidence>
<sequence>MPTDPPELKTLSARRPLYQRISLVWLVPLAAVVIAVALAAQNWAARGPLIELLFDEATGITEGSTELRYRDVTVGHVEAVEFEPGLERVVVKVRLNQDIADYVDRDAVFWVVKPEVTTTGVSGLNTVLSGVYIAGVWDADPGGVVLRHEGQTKAPLLPAGDSGLLLTLEAAAGVALTANAPITYKGLEVGRVGTPELSADRQSAIAPAVIFAPYDQLVRSTTRFWDTSGFSFSLGASGAELDFSSLSSLIAGGVSFDTVISGGTPVSDDAPFQVFASQSDARQNVFDAGRGNGVPFSIIFEDNVSGLEVDAPVEVRGLKIGVVTGITGIVDEARFNDSKVRLQISVELNPAELRLASPNAADQAVEEFMAKRVQSGLRARLVSTGLFATGLKVELIDVADAPEAELVRDHDPYPLIPVTESVISDAGASAEGMLSRLGELPIEELMQSAVRFLDTATGLAANTTMLVQDDTVRAIPADVRALLGDVRGVVGSAEIQGLPGQTAQLLTDLNSTVTDLRDLIAQVEEARAIEKLVQTVEAAGDVAASAEASLAGMPGLIESLTETAETARALPLDKLVARVSDVVADVETLLEQPGTRAIPQTLNDTLNEMRLALSELREGGTVAALNDTMASARSAATAIEEATVDLPQISARIDALLKQAAATLAGYDQGSEINRTARSAMTALTRAAAAVESLARALERRPNSLILGR</sequence>
<evidence type="ECO:0000313" key="9">
    <source>
        <dbReference type="EMBL" id="KUP93277.1"/>
    </source>
</evidence>
<dbReference type="PANTHER" id="PTHR30462:SF2">
    <property type="entry name" value="INTERMEMBRANE TRANSPORT PROTEIN PQIB"/>
    <property type="match status" value="1"/>
</dbReference>
<evidence type="ECO:0000256" key="4">
    <source>
        <dbReference type="ARBA" id="ARBA00022692"/>
    </source>
</evidence>
<organism evidence="9 10">
    <name type="scientific">Tritonibacter horizontis</name>
    <dbReference type="NCBI Taxonomy" id="1768241"/>
    <lineage>
        <taxon>Bacteria</taxon>
        <taxon>Pseudomonadati</taxon>
        <taxon>Pseudomonadota</taxon>
        <taxon>Alphaproteobacteria</taxon>
        <taxon>Rhodobacterales</taxon>
        <taxon>Paracoccaceae</taxon>
        <taxon>Tritonibacter</taxon>
    </lineage>
</organism>
<gene>
    <name evidence="9" type="primary">pqiB</name>
    <name evidence="9" type="ORF">TRIHO_17730</name>
</gene>
<dbReference type="GO" id="GO:0005886">
    <property type="term" value="C:plasma membrane"/>
    <property type="evidence" value="ECO:0007669"/>
    <property type="project" value="UniProtKB-SubCell"/>
</dbReference>
<evidence type="ECO:0000313" key="10">
    <source>
        <dbReference type="Proteomes" id="UP000068382"/>
    </source>
</evidence>
<evidence type="ECO:0000256" key="1">
    <source>
        <dbReference type="ARBA" id="ARBA00004533"/>
    </source>
</evidence>
<feature type="domain" description="Mce/MlaD" evidence="8">
    <location>
        <begin position="302"/>
        <end position="396"/>
    </location>
</feature>
<dbReference type="InterPro" id="IPR003399">
    <property type="entry name" value="Mce/MlaD"/>
</dbReference>
<reference evidence="9 10" key="1">
    <citation type="submission" date="2015-12" db="EMBL/GenBank/DDBJ databases">
        <title>Genome sequence of the marine Rhodobacteraceae strain O3.65, Candidatus Tritonibacter horizontis.</title>
        <authorList>
            <person name="Poehlein A."/>
            <person name="Giebel H.A."/>
            <person name="Voget S."/>
            <person name="Brinkhoff T."/>
        </authorList>
    </citation>
    <scope>NUCLEOTIDE SEQUENCE [LARGE SCALE GENOMIC DNA]</scope>
    <source>
        <strain evidence="9 10">O3.65</strain>
    </source>
</reference>
<keyword evidence="6 7" id="KW-0472">Membrane</keyword>
<dbReference type="RefSeq" id="WP_068242188.1">
    <property type="nucleotide sequence ID" value="NZ_LPUY01000054.1"/>
</dbReference>
<keyword evidence="4 7" id="KW-0812">Transmembrane</keyword>
<name>A0A132BZM0_9RHOB</name>
<dbReference type="PANTHER" id="PTHR30462">
    <property type="entry name" value="INTERMEMBRANE TRANSPORT PROTEIN PQIB-RELATED"/>
    <property type="match status" value="1"/>
</dbReference>
<dbReference type="PATRIC" id="fig|1768241.3.peg.1860"/>
<protein>
    <submittedName>
        <fullName evidence="9">Paraquat-inducible protein B</fullName>
    </submittedName>
</protein>
<feature type="domain" description="Mce/MlaD" evidence="8">
    <location>
        <begin position="47"/>
        <end position="134"/>
    </location>
</feature>
<keyword evidence="5 7" id="KW-1133">Transmembrane helix</keyword>
<dbReference type="AlphaFoldDB" id="A0A132BZM0"/>
<keyword evidence="3" id="KW-0997">Cell inner membrane</keyword>
<dbReference type="OrthoDB" id="9806984at2"/>
<evidence type="ECO:0000256" key="5">
    <source>
        <dbReference type="ARBA" id="ARBA00022989"/>
    </source>
</evidence>
<dbReference type="Pfam" id="PF02470">
    <property type="entry name" value="MlaD"/>
    <property type="match status" value="2"/>
</dbReference>
<evidence type="ECO:0000256" key="7">
    <source>
        <dbReference type="SAM" id="Phobius"/>
    </source>
</evidence>
<feature type="transmembrane region" description="Helical" evidence="7">
    <location>
        <begin position="21"/>
        <end position="40"/>
    </location>
</feature>
<comment type="subcellular location">
    <subcellularLocation>
        <location evidence="1">Cell inner membrane</location>
    </subcellularLocation>
</comment>